<gene>
    <name evidence="1" type="ORF">SDC9_115413</name>
</gene>
<name>A0A645BSS4_9ZZZZ</name>
<protein>
    <recommendedName>
        <fullName evidence="2">Sporulation protein YqfD</fullName>
    </recommendedName>
</protein>
<proteinExistence type="predicted"/>
<dbReference type="Pfam" id="PF06898">
    <property type="entry name" value="YqfD"/>
    <property type="match status" value="1"/>
</dbReference>
<dbReference type="InterPro" id="IPR010690">
    <property type="entry name" value="YqfD"/>
</dbReference>
<evidence type="ECO:0000313" key="1">
    <source>
        <dbReference type="EMBL" id="MPM68480.1"/>
    </source>
</evidence>
<comment type="caution">
    <text evidence="1">The sequence shown here is derived from an EMBL/GenBank/DDBJ whole genome shotgun (WGS) entry which is preliminary data.</text>
</comment>
<sequence length="258" mass="28755">MRRGAYIHGIDVAQTQQLAMLKMEELSFIAINIKGVRAEIEIRERVPVPESKTPEGVRSLAASFDGLIESIDVFRGTALVKRGDSVQKGDILVSGEIPSETAEPRYVAAEAKVIARTWHTGRIIAKRLATARVYTGRSEAKYTLLLPFCSVKLYIDSSISWPEYDKISREYRAKLFSKELPIALRADMYGEVLVLTRAQTDEELQALCLAKLDETVADLSQGREIQAVRQSIALNEESAQLNFEIEALEDIAIPVPFT</sequence>
<reference evidence="1" key="1">
    <citation type="submission" date="2019-08" db="EMBL/GenBank/DDBJ databases">
        <authorList>
            <person name="Kucharzyk K."/>
            <person name="Murdoch R.W."/>
            <person name="Higgins S."/>
            <person name="Loffler F."/>
        </authorList>
    </citation>
    <scope>NUCLEOTIDE SEQUENCE</scope>
</reference>
<organism evidence="1">
    <name type="scientific">bioreactor metagenome</name>
    <dbReference type="NCBI Taxonomy" id="1076179"/>
    <lineage>
        <taxon>unclassified sequences</taxon>
        <taxon>metagenomes</taxon>
        <taxon>ecological metagenomes</taxon>
    </lineage>
</organism>
<accession>A0A645BSS4</accession>
<evidence type="ECO:0008006" key="2">
    <source>
        <dbReference type="Google" id="ProtNLM"/>
    </source>
</evidence>
<dbReference type="EMBL" id="VSSQ01022279">
    <property type="protein sequence ID" value="MPM68480.1"/>
    <property type="molecule type" value="Genomic_DNA"/>
</dbReference>
<dbReference type="AlphaFoldDB" id="A0A645BSS4"/>